<evidence type="ECO:0000259" key="1">
    <source>
        <dbReference type="Pfam" id="PF01936"/>
    </source>
</evidence>
<feature type="domain" description="NYN" evidence="1">
    <location>
        <begin position="14"/>
        <end position="162"/>
    </location>
</feature>
<evidence type="ECO:0000313" key="3">
    <source>
        <dbReference type="Proteomes" id="UP000230273"/>
    </source>
</evidence>
<name>A0A2G9YW48_9BACT</name>
<gene>
    <name evidence="2" type="ORF">COX36_03390</name>
</gene>
<dbReference type="Proteomes" id="UP000230273">
    <property type="component" value="Unassembled WGS sequence"/>
</dbReference>
<reference evidence="2 3" key="1">
    <citation type="submission" date="2017-09" db="EMBL/GenBank/DDBJ databases">
        <title>Depth-based differentiation of microbial function through sediment-hosted aquifers and enrichment of novel symbionts in the deep terrestrial subsurface.</title>
        <authorList>
            <person name="Probst A.J."/>
            <person name="Ladd B."/>
            <person name="Jarett J.K."/>
            <person name="Geller-Mcgrath D.E."/>
            <person name="Sieber C.M."/>
            <person name="Emerson J.B."/>
            <person name="Anantharaman K."/>
            <person name="Thomas B.C."/>
            <person name="Malmstrom R."/>
            <person name="Stieglmeier M."/>
            <person name="Klingl A."/>
            <person name="Woyke T."/>
            <person name="Ryan C.M."/>
            <person name="Banfield J.F."/>
        </authorList>
    </citation>
    <scope>NUCLEOTIDE SEQUENCE [LARGE SCALE GENOMIC DNA]</scope>
    <source>
        <strain evidence="2">CG23_combo_of_CG06-09_8_20_14_all_38_19</strain>
    </source>
</reference>
<dbReference type="InterPro" id="IPR021139">
    <property type="entry name" value="NYN"/>
</dbReference>
<dbReference type="EMBL" id="PCRP01000056">
    <property type="protein sequence ID" value="PIP23432.1"/>
    <property type="molecule type" value="Genomic_DNA"/>
</dbReference>
<sequence length="198" mass="22692">MDAAKERRPRKRNKVLVLIDFENLLWNTERTPPERFSIIDGLDRIIKDISREIGPIVGVFVFLRAHLSYDWATYLQKMNFFIILCPPDVTKQKELQDTTDAELIRFGQLMIPQITGLTHLCIGSGDKDFEQLARTAILNGKRIAIIAGNRESLSGELSRLADLANEKLDGNKMIYILSQLADEYYEKSRTHPDVMQQA</sequence>
<organism evidence="2 3">
    <name type="scientific">Candidatus Nealsonbacteria bacterium CG23_combo_of_CG06-09_8_20_14_all_38_19</name>
    <dbReference type="NCBI Taxonomy" id="1974721"/>
    <lineage>
        <taxon>Bacteria</taxon>
        <taxon>Candidatus Nealsoniibacteriota</taxon>
    </lineage>
</organism>
<dbReference type="AlphaFoldDB" id="A0A2G9YW48"/>
<comment type="caution">
    <text evidence="2">The sequence shown here is derived from an EMBL/GenBank/DDBJ whole genome shotgun (WGS) entry which is preliminary data.</text>
</comment>
<accession>A0A2G9YW48</accession>
<evidence type="ECO:0000313" key="2">
    <source>
        <dbReference type="EMBL" id="PIP23432.1"/>
    </source>
</evidence>
<proteinExistence type="predicted"/>
<dbReference type="Pfam" id="PF01936">
    <property type="entry name" value="NYN"/>
    <property type="match status" value="1"/>
</dbReference>
<dbReference type="GO" id="GO:0004540">
    <property type="term" value="F:RNA nuclease activity"/>
    <property type="evidence" value="ECO:0007669"/>
    <property type="project" value="InterPro"/>
</dbReference>
<protein>
    <recommendedName>
        <fullName evidence="1">NYN domain-containing protein</fullName>
    </recommendedName>
</protein>
<dbReference type="Gene3D" id="3.40.50.1010">
    <property type="entry name" value="5'-nuclease"/>
    <property type="match status" value="1"/>
</dbReference>